<feature type="signal peptide" evidence="2">
    <location>
        <begin position="1"/>
        <end position="19"/>
    </location>
</feature>
<feature type="chain" id="PRO_5011719662" description="DUF4129 domain-containing protein" evidence="2">
    <location>
        <begin position="20"/>
        <end position="246"/>
    </location>
</feature>
<evidence type="ECO:0000256" key="2">
    <source>
        <dbReference type="SAM" id="SignalP"/>
    </source>
</evidence>
<dbReference type="OrthoDB" id="5491447at2"/>
<dbReference type="AlphaFoldDB" id="A0A1H3Y3Y6"/>
<keyword evidence="4" id="KW-1185">Reference proteome</keyword>
<sequence>MPYIKYLFLFLCLSTSVFAKQDTLVYDKEVPFIQQQNITESDLETYKNDKNFDYTEVDTSDNWFVKLKRWFRNLLFKVMEYLFGNVAASGIVKFIFQVVPYIILAILVFLLIKFFLKVNARNIIQGKQNKPEFEFTDEEHIIKNEDINALITRAIEQNNYRLAIRYYYLLALKELTDHNVIKWEQDKTNADYINEIENKTLQTNFKQATKIYDYVWYGEFTVDAIKFESLKKPFNQLSKLSSNKIG</sequence>
<gene>
    <name evidence="3" type="ORF">SAMN04487990_10623</name>
</gene>
<organism evidence="3 4">
    <name type="scientific">Bizionia paragorgiae</name>
    <dbReference type="NCBI Taxonomy" id="283786"/>
    <lineage>
        <taxon>Bacteria</taxon>
        <taxon>Pseudomonadati</taxon>
        <taxon>Bacteroidota</taxon>
        <taxon>Flavobacteriia</taxon>
        <taxon>Flavobacteriales</taxon>
        <taxon>Flavobacteriaceae</taxon>
        <taxon>Bizionia</taxon>
    </lineage>
</organism>
<proteinExistence type="predicted"/>
<evidence type="ECO:0008006" key="5">
    <source>
        <dbReference type="Google" id="ProtNLM"/>
    </source>
</evidence>
<dbReference type="RefSeq" id="WP_143034132.1">
    <property type="nucleotide sequence ID" value="NZ_FNQK01000006.1"/>
</dbReference>
<evidence type="ECO:0000313" key="3">
    <source>
        <dbReference type="EMBL" id="SEA05791.1"/>
    </source>
</evidence>
<evidence type="ECO:0000313" key="4">
    <source>
        <dbReference type="Proteomes" id="UP000198846"/>
    </source>
</evidence>
<protein>
    <recommendedName>
        <fullName evidence="5">DUF4129 domain-containing protein</fullName>
    </recommendedName>
</protein>
<keyword evidence="2" id="KW-0732">Signal</keyword>
<name>A0A1H3Y3Y6_BIZPA</name>
<feature type="transmembrane region" description="Helical" evidence="1">
    <location>
        <begin position="94"/>
        <end position="116"/>
    </location>
</feature>
<keyword evidence="1" id="KW-0812">Transmembrane</keyword>
<reference evidence="3 4" key="1">
    <citation type="submission" date="2016-10" db="EMBL/GenBank/DDBJ databases">
        <authorList>
            <person name="de Groot N.N."/>
        </authorList>
    </citation>
    <scope>NUCLEOTIDE SEQUENCE [LARGE SCALE GENOMIC DNA]</scope>
    <source>
        <strain evidence="3 4">DSM 23842</strain>
    </source>
</reference>
<dbReference type="Proteomes" id="UP000198846">
    <property type="component" value="Unassembled WGS sequence"/>
</dbReference>
<dbReference type="STRING" id="283786.SAMN04487990_10623"/>
<keyword evidence="1" id="KW-1133">Transmembrane helix</keyword>
<keyword evidence="1" id="KW-0472">Membrane</keyword>
<accession>A0A1H3Y3Y6</accession>
<dbReference type="EMBL" id="FNQK01000006">
    <property type="protein sequence ID" value="SEA05791.1"/>
    <property type="molecule type" value="Genomic_DNA"/>
</dbReference>
<evidence type="ECO:0000256" key="1">
    <source>
        <dbReference type="SAM" id="Phobius"/>
    </source>
</evidence>